<proteinExistence type="predicted"/>
<evidence type="ECO:0000313" key="2">
    <source>
        <dbReference type="Proteomes" id="UP000789366"/>
    </source>
</evidence>
<dbReference type="EMBL" id="CAJVPW010008108">
    <property type="protein sequence ID" value="CAG8589772.1"/>
    <property type="molecule type" value="Genomic_DNA"/>
</dbReference>
<dbReference type="Proteomes" id="UP000789366">
    <property type="component" value="Unassembled WGS sequence"/>
</dbReference>
<protein>
    <submittedName>
        <fullName evidence="1">1068_t:CDS:1</fullName>
    </submittedName>
</protein>
<gene>
    <name evidence="1" type="ORF">SPELUC_LOCUS6702</name>
</gene>
<name>A0ACA9MHU1_9GLOM</name>
<accession>A0ACA9MHU1</accession>
<sequence>MAEWIFRRDFKTKPRGTEAQKDRPGVIISNNKQNQFSGAVIMALITSQFDKVYPFEVEIEVEGKRGKILTDQIYTVDKSRLGRKMGVLNEKELKELVTGLHVVLELGDCKPSEGSFLVNLLDKFKFLLGVCIWASLGVLGGGLLLVLFKNKGQIIIDNTPEFLEFCKKSNGLVFFGSIGSGKTAILAMLANELPGENKYATFPLEVDALEIVNNMNTEDNYQEADLREQFEEYLKEKNDGISLQSILDKLLKSNKEQIKGIKIDDYDKKFCFAILDDETSYGSLGNKKLCSLLKQINGGELDLSGYSNLELISINGNYLKKPLTKLILGGELEKLGLLN</sequence>
<organism evidence="1 2">
    <name type="scientific">Cetraspora pellucida</name>
    <dbReference type="NCBI Taxonomy" id="1433469"/>
    <lineage>
        <taxon>Eukaryota</taxon>
        <taxon>Fungi</taxon>
        <taxon>Fungi incertae sedis</taxon>
        <taxon>Mucoromycota</taxon>
        <taxon>Glomeromycotina</taxon>
        <taxon>Glomeromycetes</taxon>
        <taxon>Diversisporales</taxon>
        <taxon>Gigasporaceae</taxon>
        <taxon>Cetraspora</taxon>
    </lineage>
</organism>
<keyword evidence="2" id="KW-1185">Reference proteome</keyword>
<feature type="non-terminal residue" evidence="1">
    <location>
        <position position="339"/>
    </location>
</feature>
<comment type="caution">
    <text evidence="1">The sequence shown here is derived from an EMBL/GenBank/DDBJ whole genome shotgun (WGS) entry which is preliminary data.</text>
</comment>
<evidence type="ECO:0000313" key="1">
    <source>
        <dbReference type="EMBL" id="CAG8589772.1"/>
    </source>
</evidence>
<reference evidence="1" key="1">
    <citation type="submission" date="2021-06" db="EMBL/GenBank/DDBJ databases">
        <authorList>
            <person name="Kallberg Y."/>
            <person name="Tangrot J."/>
            <person name="Rosling A."/>
        </authorList>
    </citation>
    <scope>NUCLEOTIDE SEQUENCE</scope>
    <source>
        <strain evidence="1">28 12/20/2015</strain>
    </source>
</reference>